<feature type="compositionally biased region" description="Polar residues" evidence="1">
    <location>
        <begin position="413"/>
        <end position="423"/>
    </location>
</feature>
<reference evidence="2" key="1">
    <citation type="submission" date="2023-04" db="EMBL/GenBank/DDBJ databases">
        <title>Ambrosiozyma monospora NBRC 1965.</title>
        <authorList>
            <person name="Ichikawa N."/>
            <person name="Sato H."/>
            <person name="Tonouchi N."/>
        </authorList>
    </citation>
    <scope>NUCLEOTIDE SEQUENCE</scope>
    <source>
        <strain evidence="2">NBRC 1965</strain>
    </source>
</reference>
<feature type="region of interest" description="Disordered" evidence="1">
    <location>
        <begin position="498"/>
        <end position="517"/>
    </location>
</feature>
<feature type="region of interest" description="Disordered" evidence="1">
    <location>
        <begin position="231"/>
        <end position="257"/>
    </location>
</feature>
<proteinExistence type="predicted"/>
<feature type="compositionally biased region" description="Basic and acidic residues" evidence="1">
    <location>
        <begin position="231"/>
        <end position="243"/>
    </location>
</feature>
<protein>
    <submittedName>
        <fullName evidence="2">Unnamed protein product</fullName>
    </submittedName>
</protein>
<keyword evidence="3" id="KW-1185">Reference proteome</keyword>
<evidence type="ECO:0000313" key="3">
    <source>
        <dbReference type="Proteomes" id="UP001165063"/>
    </source>
</evidence>
<accession>A0A9W6YYC1</accession>
<dbReference type="AlphaFoldDB" id="A0A9W6YYC1"/>
<name>A0A9W6YYC1_AMBMO</name>
<comment type="caution">
    <text evidence="2">The sequence shown here is derived from an EMBL/GenBank/DDBJ whole genome shotgun (WGS) entry which is preliminary data.</text>
</comment>
<feature type="compositionally biased region" description="Low complexity" evidence="1">
    <location>
        <begin position="498"/>
        <end position="507"/>
    </location>
</feature>
<gene>
    <name evidence="2" type="ORF">Amon01_000409100</name>
</gene>
<dbReference type="OrthoDB" id="10688762at2759"/>
<feature type="region of interest" description="Disordered" evidence="1">
    <location>
        <begin position="381"/>
        <end position="423"/>
    </location>
</feature>
<organism evidence="2 3">
    <name type="scientific">Ambrosiozyma monospora</name>
    <name type="common">Yeast</name>
    <name type="synonym">Endomycopsis monosporus</name>
    <dbReference type="NCBI Taxonomy" id="43982"/>
    <lineage>
        <taxon>Eukaryota</taxon>
        <taxon>Fungi</taxon>
        <taxon>Dikarya</taxon>
        <taxon>Ascomycota</taxon>
        <taxon>Saccharomycotina</taxon>
        <taxon>Pichiomycetes</taxon>
        <taxon>Pichiales</taxon>
        <taxon>Pichiaceae</taxon>
        <taxon>Ambrosiozyma</taxon>
    </lineage>
</organism>
<sequence>MSGKLKTTRVANYPNTSIFNDVRMTGMLIGISKPSNNRKPYLFHIIDFSKKNPARHFNPTKYIKPGDRYITDRIIEDYLFDVSVFDSEFHQFNIIFKRETGTDLTEFTIEPNGYTPPHHPLIYNNCWFISCAIRGTAHNDIVASNRGRGETFTVEPHREIKLLSFKMARQDPDVMWIYRMDSGMMPLMADMVKVFDKEFFVKWKSNLKVTVPTAALNSIDSFFDDDHVCADQSRDGSRHDRDSFNNSGDDNGVLPKVEAGSEHDLSALREQLQSEEQHGYQLNKDINEACSLDSQNYNPVENREYEENRVGKKPWRNPAMTLTAAIDGTSTPNYSPTQPMASSSYTNQILQQAALRESTATASSLLKRPIRPTIASQYMDVSNEVSSSDEESMDSSSHLLEHGSHRHKKHKPSNSQYSSMDPNTTYLPNYNTLADLHKVPPNMIARSYYVNVKFVKLRNNDGNTVRKLCRKLYDKLKSTKFQSSLTVDEASGNLIIINDNNDGPLPDSSSQEEPEKSAEFYETGLEFTVADKYGSKLDLIVTVNDAVRFLGLADFDFDFGSFGSNGTDVVDKLVERVNRRVTHFLTSEKYIGVLVRKLHRGTTGGDDTTTNTNTTIESIWQWVYTDVWYY</sequence>
<dbReference type="Proteomes" id="UP001165063">
    <property type="component" value="Unassembled WGS sequence"/>
</dbReference>
<dbReference type="EMBL" id="BSXU01001887">
    <property type="protein sequence ID" value="GMG32057.1"/>
    <property type="molecule type" value="Genomic_DNA"/>
</dbReference>
<evidence type="ECO:0000313" key="2">
    <source>
        <dbReference type="EMBL" id="GMG32057.1"/>
    </source>
</evidence>
<evidence type="ECO:0000256" key="1">
    <source>
        <dbReference type="SAM" id="MobiDB-lite"/>
    </source>
</evidence>